<dbReference type="Pfam" id="PF00353">
    <property type="entry name" value="HemolysinCabind"/>
    <property type="match status" value="5"/>
</dbReference>
<dbReference type="SUPFAM" id="SSF51120">
    <property type="entry name" value="beta-Roll"/>
    <property type="match status" value="3"/>
</dbReference>
<dbReference type="SUPFAM" id="SSF51445">
    <property type="entry name" value="(Trans)glycosidases"/>
    <property type="match status" value="1"/>
</dbReference>
<dbReference type="GO" id="GO:0005509">
    <property type="term" value="F:calcium ion binding"/>
    <property type="evidence" value="ECO:0007669"/>
    <property type="project" value="InterPro"/>
</dbReference>
<sequence length="1435" mass="149394">MARDWSMSIVAGARSYSASSFLDSIGINTHIPSTKDAYGNVSLIKSSLDYLGIDTVRDVITTNAATVSTYQSLAEGGIKFDFLLPSLTSFGTEAQLLYRLEQIDKFNDLNPGSVIAVEGPNEVDNWTVSYEGKVGAEAAYEIQKDLYAFIKGDASLSGVDVYGYTLGAAVSNGQTQSGSLSQYTDAANLHLYTGTDATPGTSIDKYIDTLTKSGASGDVVITETGFTTVYPRAYSGVDQATQANYTLMAMVESFSAGVDMTYLYELFDSASDASGTNTELHFGLFNADGTPKLAAVAVHNLMTILADDGKGTAAPGKLAFAIGDASSTVETLMLDKSDGSTALIVWPDVRSWNGVTNEAMSVAKDTVTVYFNEKYDQVSVYDPISGETAIYKANGADRVVLTLTDHPVVIGLSAGFAASDGVYSGTGAELAVRIEALEHASVLTSITITDGHYLPVESVAAMRAFMVDNPKALAAIKGEYGFSVSSADPTVLRTSFYDAFGALERTESDYLTSGKVTLTIVTNADGSSETTHLDGSGNPTSKTVVHVDHSREEFKYGITGKDYVATEETYDADGRSTGVTYSRADGTISQAWNRTADGTLTDLRYGLDGKLVSSYVQSADGSVHMTTYVNGLPKTENATLADGSNVTVSYANGVATGKTIVHADKSSEVFKYGITGKEYVSTKETYDAQGRVTTVDYTRADGTASEAWSKAADGTVTDLRYGLDGKLVSSYVQSADGSVDMTTYVKGLPKSENITLADGSKHSITFSDAGAKTTESVLYANGARENYEYGIQGKSYVTQITVFNQAGKLISTERLHADGTHDYSQFVDADGATWTYTFNAAGDPIRVTQALSSGAYDTVIYAADGNKVSESVVRADRSHDEYVFNVKGQAYATRVESYDASGRSVKVVYLRADGTQQHTWTRSDDGTIVDKLYDASGNVTSIYTKTAAGKETYVTVKAGSTASASESLLAATPLLSDLDPLHRFVAGTDGADRLAGTTAADTMIGGRGNDIYTINNAKDLVLENGAAGTDTVNSSISYKLGDFVENLTLTGSGVVNATGNALDNVLTGNAAANVLDGGLGADRMAGGAGNDTYILDTVKDVVTEIANSGVDTVMSSVSYTLGANVENLTLTGSANINATGNALANVLTGNAGANVLDGGAGADTMIGGAGNDTYIVDNAKDVVTELANGGTDTVMSSITYKLGDNVENLTLTGAANINATGNALANVLTGNAGANVLDGGTGADTMIGGAGNDTYIVDNAKDIVTELVNGGTDVVNSAVTYKLGDFLENLNLTGSAAINGTGNSLANVIVGNAGANVIDGSTGADRLTGGAGQDTFVFSTALKASNVDVITDFKAVDDTVHLDDAVFTGLAKGQLAASAFYVGAAAHDADDRIIYNASTGALLFDRDGTGSKYGAVQFATLENHAALTNADFLIV</sequence>
<accession>A0A4Q9GIJ6</accession>
<evidence type="ECO:0000313" key="2">
    <source>
        <dbReference type="Proteomes" id="UP000291613"/>
    </source>
</evidence>
<dbReference type="Gene3D" id="3.90.930.1">
    <property type="match status" value="4"/>
</dbReference>
<evidence type="ECO:0000313" key="1">
    <source>
        <dbReference type="EMBL" id="TBN54033.1"/>
    </source>
</evidence>
<name>A0A4Q9GIJ6_9HYPH</name>
<proteinExistence type="predicted"/>
<protein>
    <recommendedName>
        <fullName evidence="3">Calcium-binding protein</fullName>
    </recommendedName>
</protein>
<gene>
    <name evidence="1" type="ORF">EYR15_04000</name>
</gene>
<keyword evidence="2" id="KW-1185">Reference proteome</keyword>
<dbReference type="InterPro" id="IPR001343">
    <property type="entry name" value="Hemolysn_Ca-bd"/>
</dbReference>
<dbReference type="InterPro" id="IPR011049">
    <property type="entry name" value="Serralysin-like_metalloprot_C"/>
</dbReference>
<organism evidence="1 2">
    <name type="scientific">Hansschlegelia quercus</name>
    <dbReference type="NCBI Taxonomy" id="2528245"/>
    <lineage>
        <taxon>Bacteria</taxon>
        <taxon>Pseudomonadati</taxon>
        <taxon>Pseudomonadota</taxon>
        <taxon>Alphaproteobacteria</taxon>
        <taxon>Hyphomicrobiales</taxon>
        <taxon>Methylopilaceae</taxon>
        <taxon>Hansschlegelia</taxon>
    </lineage>
</organism>
<reference evidence="1 2" key="1">
    <citation type="submission" date="2019-02" db="EMBL/GenBank/DDBJ databases">
        <title>Hansschlegelia quercus sp. nov., a novel methylotrophic bacterium from buds of oak (Quercus robur L.).</title>
        <authorList>
            <person name="Agafonova N.V."/>
            <person name="Kaparullina E.N."/>
            <person name="Grouzdev D.S."/>
            <person name="Doronina N.V."/>
        </authorList>
    </citation>
    <scope>NUCLEOTIDE SEQUENCE [LARGE SCALE GENOMIC DNA]</scope>
    <source>
        <strain evidence="1 2">Dub</strain>
    </source>
</reference>
<dbReference type="PRINTS" id="PR00313">
    <property type="entry name" value="CABNDNGRPT"/>
</dbReference>
<comment type="caution">
    <text evidence="1">The sequence shown here is derived from an EMBL/GenBank/DDBJ whole genome shotgun (WGS) entry which is preliminary data.</text>
</comment>
<dbReference type="Gene3D" id="3.20.20.80">
    <property type="entry name" value="Glycosidases"/>
    <property type="match status" value="1"/>
</dbReference>
<dbReference type="InterPro" id="IPR017853">
    <property type="entry name" value="GH"/>
</dbReference>
<dbReference type="Gene3D" id="2.150.10.10">
    <property type="entry name" value="Serralysin-like metalloprotease, C-terminal"/>
    <property type="match status" value="2"/>
</dbReference>
<evidence type="ECO:0008006" key="3">
    <source>
        <dbReference type="Google" id="ProtNLM"/>
    </source>
</evidence>
<dbReference type="EMBL" id="SIUB01000002">
    <property type="protein sequence ID" value="TBN54033.1"/>
    <property type="molecule type" value="Genomic_DNA"/>
</dbReference>
<dbReference type="Proteomes" id="UP000291613">
    <property type="component" value="Unassembled WGS sequence"/>
</dbReference>
<dbReference type="OrthoDB" id="6949258at2"/>